<dbReference type="SUPFAM" id="SSF159774">
    <property type="entry name" value="YerB-like"/>
    <property type="match status" value="1"/>
</dbReference>
<gene>
    <name evidence="3" type="ORF">ORV05_19715</name>
</gene>
<dbReference type="Gene3D" id="3.50.90.10">
    <property type="entry name" value="YerB-like"/>
    <property type="match status" value="1"/>
</dbReference>
<dbReference type="Pfam" id="PF17479">
    <property type="entry name" value="DUF3048_C"/>
    <property type="match status" value="1"/>
</dbReference>
<dbReference type="EMBL" id="CP113836">
    <property type="protein sequence ID" value="WAL63254.1"/>
    <property type="molecule type" value="Genomic_DNA"/>
</dbReference>
<proteinExistence type="predicted"/>
<keyword evidence="4" id="KW-1185">Reference proteome</keyword>
<dbReference type="InterPro" id="IPR035328">
    <property type="entry name" value="DUF3048_C"/>
</dbReference>
<accession>A0ABY7AU69</accession>
<dbReference type="InterPro" id="IPR021416">
    <property type="entry name" value="DUF3048_N"/>
</dbReference>
<evidence type="ECO:0000259" key="2">
    <source>
        <dbReference type="Pfam" id="PF17479"/>
    </source>
</evidence>
<name>A0ABY7AU69_9PSEU</name>
<feature type="domain" description="DUF3048" evidence="2">
    <location>
        <begin position="206"/>
        <end position="315"/>
    </location>
</feature>
<evidence type="ECO:0000259" key="1">
    <source>
        <dbReference type="Pfam" id="PF11258"/>
    </source>
</evidence>
<protein>
    <submittedName>
        <fullName evidence="3">DUF3048 domain-containing protein</fullName>
    </submittedName>
</protein>
<dbReference type="Proteomes" id="UP001163203">
    <property type="component" value="Chromosome"/>
</dbReference>
<evidence type="ECO:0000313" key="3">
    <source>
        <dbReference type="EMBL" id="WAL63254.1"/>
    </source>
</evidence>
<dbReference type="RefSeq" id="WP_268441067.1">
    <property type="nucleotide sequence ID" value="NZ_CP113836.1"/>
</dbReference>
<evidence type="ECO:0000313" key="4">
    <source>
        <dbReference type="Proteomes" id="UP001163203"/>
    </source>
</evidence>
<sequence>MRGRRMLWLVAVAAALVLAVVVAVVVTRPKPPEVAGPGPAPGPTPGPSATGDVLIVKIDDIAPARPATGLGSADVVYVEPMEGGLTRLAAVFSTRRPSVAGPVRSARETDYDLLAQYGKPVFAYSGAVPQIVQALHSPPLTDTVVNASPADTRGAYYRDASRSAPHNLFARADALPTTSARTPASLFPPGGAPGGGVPVTERTVAYGAATFSFRWQAGHWLIWQDGSPFTSTEAGQLAAGTVIVQRVATHPEPFPEDTGGGVTPVAETVGSGTATVLRDGMSFAATWSRPAAGSATTFTTGDGQALPVAAGPVWVLLVAS</sequence>
<feature type="domain" description="DUF3048" evidence="1">
    <location>
        <begin position="51"/>
        <end position="178"/>
    </location>
</feature>
<organism evidence="3 4">
    <name type="scientific">Amycolatopsis cynarae</name>
    <dbReference type="NCBI Taxonomy" id="2995223"/>
    <lineage>
        <taxon>Bacteria</taxon>
        <taxon>Bacillati</taxon>
        <taxon>Actinomycetota</taxon>
        <taxon>Actinomycetes</taxon>
        <taxon>Pseudonocardiales</taxon>
        <taxon>Pseudonocardiaceae</taxon>
        <taxon>Amycolatopsis</taxon>
    </lineage>
</organism>
<dbReference type="Pfam" id="PF11258">
    <property type="entry name" value="DUF3048"/>
    <property type="match status" value="1"/>
</dbReference>
<dbReference type="InterPro" id="IPR023158">
    <property type="entry name" value="YerB-like_sf"/>
</dbReference>
<reference evidence="3" key="1">
    <citation type="submission" date="2022-11" db="EMBL/GenBank/DDBJ databases">
        <authorList>
            <person name="Mo P."/>
        </authorList>
    </citation>
    <scope>NUCLEOTIDE SEQUENCE</scope>
    <source>
        <strain evidence="3">HUAS 11-8</strain>
    </source>
</reference>